<evidence type="ECO:0000313" key="2">
    <source>
        <dbReference type="EMBL" id="KAK2708459.1"/>
    </source>
</evidence>
<gene>
    <name evidence="2" type="ORF">QYM36_014163</name>
</gene>
<feature type="region of interest" description="Disordered" evidence="1">
    <location>
        <begin position="1"/>
        <end position="81"/>
    </location>
</feature>
<dbReference type="EMBL" id="JAVRJZ010000018">
    <property type="protein sequence ID" value="KAK2708459.1"/>
    <property type="molecule type" value="Genomic_DNA"/>
</dbReference>
<dbReference type="Proteomes" id="UP001187531">
    <property type="component" value="Unassembled WGS sequence"/>
</dbReference>
<evidence type="ECO:0000256" key="1">
    <source>
        <dbReference type="SAM" id="MobiDB-lite"/>
    </source>
</evidence>
<dbReference type="AlphaFoldDB" id="A0AA88HJY4"/>
<accession>A0AA88HJY4</accession>
<feature type="compositionally biased region" description="Polar residues" evidence="1">
    <location>
        <begin position="1"/>
        <end position="40"/>
    </location>
</feature>
<sequence length="234" mass="26266">MVCNSASEQTITDVSSSSNELTVPQTEQVGNEISRGTTTPVEGLLEPQLWRHTPQDEEHRQSSGPTDISLSSLDPPSQPKLVQYPAKVTTNGKPKQSFNASYYGKHPCLEYSFQDDSVYCFFYRHFGNTSTLPGQRYGSRPFIDVGVGRWKDNNENKENREHVIASLKVTALLGRSGTAFWRHDETESLANKRNFAKTCNLLAEYSPTLFNTSTSCRDGMVTTLPTNTRMILFR</sequence>
<name>A0AA88HJY4_ARTSF</name>
<protein>
    <submittedName>
        <fullName evidence="2">Uncharacterized protein</fullName>
    </submittedName>
</protein>
<feature type="compositionally biased region" description="Polar residues" evidence="1">
    <location>
        <begin position="62"/>
        <end position="75"/>
    </location>
</feature>
<comment type="caution">
    <text evidence="2">The sequence shown here is derived from an EMBL/GenBank/DDBJ whole genome shotgun (WGS) entry which is preliminary data.</text>
</comment>
<proteinExistence type="predicted"/>
<organism evidence="2 3">
    <name type="scientific">Artemia franciscana</name>
    <name type="common">Brine shrimp</name>
    <name type="synonym">Artemia sanfranciscana</name>
    <dbReference type="NCBI Taxonomy" id="6661"/>
    <lineage>
        <taxon>Eukaryota</taxon>
        <taxon>Metazoa</taxon>
        <taxon>Ecdysozoa</taxon>
        <taxon>Arthropoda</taxon>
        <taxon>Crustacea</taxon>
        <taxon>Branchiopoda</taxon>
        <taxon>Anostraca</taxon>
        <taxon>Artemiidae</taxon>
        <taxon>Artemia</taxon>
    </lineage>
</organism>
<keyword evidence="3" id="KW-1185">Reference proteome</keyword>
<evidence type="ECO:0000313" key="3">
    <source>
        <dbReference type="Proteomes" id="UP001187531"/>
    </source>
</evidence>
<reference evidence="2" key="1">
    <citation type="submission" date="2023-07" db="EMBL/GenBank/DDBJ databases">
        <title>Chromosome-level genome assembly of Artemia franciscana.</title>
        <authorList>
            <person name="Jo E."/>
        </authorList>
    </citation>
    <scope>NUCLEOTIDE SEQUENCE</scope>
    <source>
        <tissue evidence="2">Whole body</tissue>
    </source>
</reference>